<dbReference type="Proteomes" id="UP000293172">
    <property type="component" value="Unassembled WGS sequence"/>
</dbReference>
<reference evidence="4 5" key="1">
    <citation type="submission" date="2018-06" db="EMBL/GenBank/DDBJ databases">
        <title>Three novel Pseudomonas species isolated from symptomatic oak.</title>
        <authorList>
            <person name="Bueno-Gonzalez V."/>
            <person name="Brady C."/>
        </authorList>
    </citation>
    <scope>NUCLEOTIDE SEQUENCE [LARGE SCALE GENOMIC DNA]</scope>
    <source>
        <strain evidence="4 5">P6B</strain>
    </source>
</reference>
<comment type="similarity">
    <text evidence="2">Belongs to the NAD(P)-dependent epimerase/dehydratase family.</text>
</comment>
<comment type="caution">
    <text evidence="4">The sequence shown here is derived from an EMBL/GenBank/DDBJ whole genome shotgun (WGS) entry which is preliminary data.</text>
</comment>
<evidence type="ECO:0000256" key="1">
    <source>
        <dbReference type="ARBA" id="ARBA00005125"/>
    </source>
</evidence>
<accession>A0A4Q9QSZ4</accession>
<name>A0A4Q9QSZ4_9GAMM</name>
<evidence type="ECO:0000256" key="2">
    <source>
        <dbReference type="ARBA" id="ARBA00007637"/>
    </source>
</evidence>
<evidence type="ECO:0000313" key="4">
    <source>
        <dbReference type="EMBL" id="TBU85561.1"/>
    </source>
</evidence>
<dbReference type="OrthoDB" id="9801056at2"/>
<sequence length="299" mass="32609">MQVCLRDAGHECVAVTRQSTILPNGRETLALGNISAQTDWQEVLDGVECVVHLAGQAHVAGKAALNVQATFNAVNVEATINLVEQAINQRVKRFVYVSSIGVHGATSNDTFITEASPFIPYSPYTHSKYDAEKALQRLAAHSQMEWVIVRPPLIYAADAPGNFRQLLGIVEKGYPLPFAGLSNRRSMVALENVVDFLMCCCTHDKASNQAFVISDGQELSTTEIVTTLASGMGKRQCLFWIPDLLIKMGAALLGRQHTYTQLFGSLQVDSGKARLLLGWRPVISTHDGLVKAGREFLGK</sequence>
<dbReference type="InterPro" id="IPR036291">
    <property type="entry name" value="NAD(P)-bd_dom_sf"/>
</dbReference>
<protein>
    <submittedName>
        <fullName evidence="4">NAD-dependent dehydratase</fullName>
    </submittedName>
</protein>
<dbReference type="PANTHER" id="PTHR43000">
    <property type="entry name" value="DTDP-D-GLUCOSE 4,6-DEHYDRATASE-RELATED"/>
    <property type="match status" value="1"/>
</dbReference>
<gene>
    <name evidence="4" type="ORF">DNK44_24215</name>
</gene>
<dbReference type="SUPFAM" id="SSF51735">
    <property type="entry name" value="NAD(P)-binding Rossmann-fold domains"/>
    <property type="match status" value="1"/>
</dbReference>
<dbReference type="Gene3D" id="3.40.50.720">
    <property type="entry name" value="NAD(P)-binding Rossmann-like Domain"/>
    <property type="match status" value="1"/>
</dbReference>
<evidence type="ECO:0000313" key="5">
    <source>
        <dbReference type="Proteomes" id="UP000293172"/>
    </source>
</evidence>
<dbReference type="EMBL" id="QJUL01000059">
    <property type="protein sequence ID" value="TBU85561.1"/>
    <property type="molecule type" value="Genomic_DNA"/>
</dbReference>
<organism evidence="4 5">
    <name type="scientific">Phytopseudomonas dryadis</name>
    <dbReference type="NCBI Taxonomy" id="2487520"/>
    <lineage>
        <taxon>Bacteria</taxon>
        <taxon>Pseudomonadati</taxon>
        <taxon>Pseudomonadota</taxon>
        <taxon>Gammaproteobacteria</taxon>
        <taxon>Pseudomonadales</taxon>
        <taxon>Pseudomonadaceae</taxon>
        <taxon>Phytopseudomonas</taxon>
    </lineage>
</organism>
<dbReference type="Pfam" id="PF01370">
    <property type="entry name" value="Epimerase"/>
    <property type="match status" value="1"/>
</dbReference>
<dbReference type="InterPro" id="IPR001509">
    <property type="entry name" value="Epimerase_deHydtase"/>
</dbReference>
<evidence type="ECO:0000259" key="3">
    <source>
        <dbReference type="Pfam" id="PF01370"/>
    </source>
</evidence>
<comment type="pathway">
    <text evidence="1">Bacterial outer membrane biogenesis; LPS O-antigen biosynthesis.</text>
</comment>
<dbReference type="AlphaFoldDB" id="A0A4Q9QSZ4"/>
<feature type="domain" description="NAD-dependent epimerase/dehydratase" evidence="3">
    <location>
        <begin position="5"/>
        <end position="213"/>
    </location>
</feature>
<proteinExistence type="inferred from homology"/>